<dbReference type="GO" id="GO:0004177">
    <property type="term" value="F:aminopeptidase activity"/>
    <property type="evidence" value="ECO:0007669"/>
    <property type="project" value="UniProtKB-KW"/>
</dbReference>
<dbReference type="GO" id="GO:0046872">
    <property type="term" value="F:metal ion binding"/>
    <property type="evidence" value="ECO:0007669"/>
    <property type="project" value="UniProtKB-KW"/>
</dbReference>
<dbReference type="Gene3D" id="3.40.350.10">
    <property type="entry name" value="Creatinase/prolidase N-terminal domain"/>
    <property type="match status" value="1"/>
</dbReference>
<keyword evidence="9" id="KW-0645">Protease</keyword>
<dbReference type="Proteomes" id="UP000316594">
    <property type="component" value="Unassembled WGS sequence"/>
</dbReference>
<sequence>MSKIEKINKQLQHEQADAAWITTPLNVFYFTGYRSEPHKRLFALLITANGDQTLYCPKMEVEEVKNSPFEGKIIGYLDTENPFEIDPLSFNKLLIESEHLTVKRQRELTQNFGVQHYGDIDQTIKELRNIKNESEIENIREAAKLADKCIEIGTEFLKVGVTEREVVNHIENEIKKFGVSEMSFDTMVLFGDHAASPHGTPGERKLVKDEYVLFDLGVIYNHYCSDMTRTVKFGTPSEEAQTIYNIVLEAETNAIEAIKAGVPLQEIDKIARDIISDAGYGDYFPHRLGHGLGLEEHEYQDVSSTNSNLLEAGMVITIEPGIYVPNVAGVRIEDDILVTENGYEILTHYDK</sequence>
<evidence type="ECO:0000256" key="3">
    <source>
        <dbReference type="ARBA" id="ARBA00022723"/>
    </source>
</evidence>
<dbReference type="PANTHER" id="PTHR46112:SF10">
    <property type="entry name" value="DIPEPTIDASE YKVY-RELATED"/>
    <property type="match status" value="1"/>
</dbReference>
<dbReference type="InterPro" id="IPR050659">
    <property type="entry name" value="Peptidase_M24B"/>
</dbReference>
<dbReference type="SUPFAM" id="SSF55920">
    <property type="entry name" value="Creatinase/aminopeptidase"/>
    <property type="match status" value="1"/>
</dbReference>
<evidence type="ECO:0000256" key="5">
    <source>
        <dbReference type="ARBA" id="ARBA00023211"/>
    </source>
</evidence>
<evidence type="ECO:0000256" key="2">
    <source>
        <dbReference type="ARBA" id="ARBA00008766"/>
    </source>
</evidence>
<comment type="cofactor">
    <cofactor evidence="1">
        <name>Mn(2+)</name>
        <dbReference type="ChEBI" id="CHEBI:29035"/>
    </cofactor>
</comment>
<dbReference type="PROSITE" id="PS00491">
    <property type="entry name" value="PROLINE_PEPTIDASE"/>
    <property type="match status" value="1"/>
</dbReference>
<dbReference type="CDD" id="cd01092">
    <property type="entry name" value="APP-like"/>
    <property type="match status" value="1"/>
</dbReference>
<evidence type="ECO:0000313" key="9">
    <source>
        <dbReference type="EMBL" id="TRL79122.1"/>
    </source>
</evidence>
<dbReference type="InterPro" id="IPR029149">
    <property type="entry name" value="Creatin/AminoP/Spt16_N"/>
</dbReference>
<organism evidence="9 10">
    <name type="scientific">Staphylococcus haemolyticus</name>
    <dbReference type="NCBI Taxonomy" id="1283"/>
    <lineage>
        <taxon>Bacteria</taxon>
        <taxon>Bacillati</taxon>
        <taxon>Bacillota</taxon>
        <taxon>Bacilli</taxon>
        <taxon>Bacillales</taxon>
        <taxon>Staphylococcaceae</taxon>
        <taxon>Staphylococcus</taxon>
    </lineage>
</organism>
<keyword evidence="3 6" id="KW-0479">Metal-binding</keyword>
<keyword evidence="9" id="KW-0031">Aminopeptidase</keyword>
<reference evidence="9 10" key="1">
    <citation type="submission" date="2019-07" db="EMBL/GenBank/DDBJ databases">
        <title>Genome Sequencing and Assembly of Staphylococcus haemolyticus SDA2.</title>
        <authorList>
            <person name="Emmons C.B."/>
            <person name="Park C."/>
            <person name="Sevigny J.L."/>
            <person name="Andam C."/>
        </authorList>
    </citation>
    <scope>NUCLEOTIDE SEQUENCE [LARGE SCALE GENOMIC DNA]</scope>
    <source>
        <strain evidence="9 10">SDA2</strain>
    </source>
</reference>
<dbReference type="Pfam" id="PF01321">
    <property type="entry name" value="Creatinase_N"/>
    <property type="match status" value="1"/>
</dbReference>
<dbReference type="InterPro" id="IPR000587">
    <property type="entry name" value="Creatinase_N"/>
</dbReference>
<dbReference type="FunFam" id="3.90.230.10:FF:000014">
    <property type="entry name" value="Aminopeptidase P family protein"/>
    <property type="match status" value="1"/>
</dbReference>
<dbReference type="PANTHER" id="PTHR46112">
    <property type="entry name" value="AMINOPEPTIDASE"/>
    <property type="match status" value="1"/>
</dbReference>
<comment type="caution">
    <text evidence="9">The sequence shown here is derived from an EMBL/GenBank/DDBJ whole genome shotgun (WGS) entry which is preliminary data.</text>
</comment>
<feature type="domain" description="Creatinase N-terminal" evidence="8">
    <location>
        <begin position="4"/>
        <end position="130"/>
    </location>
</feature>
<dbReference type="Pfam" id="PF00557">
    <property type="entry name" value="Peptidase_M24"/>
    <property type="match status" value="1"/>
</dbReference>
<evidence type="ECO:0000313" key="10">
    <source>
        <dbReference type="Proteomes" id="UP000316594"/>
    </source>
</evidence>
<name>A0AB38PIJ2_STAHA</name>
<evidence type="ECO:0000256" key="1">
    <source>
        <dbReference type="ARBA" id="ARBA00001936"/>
    </source>
</evidence>
<dbReference type="Gene3D" id="3.90.230.10">
    <property type="entry name" value="Creatinase/methionine aminopeptidase superfamily"/>
    <property type="match status" value="1"/>
</dbReference>
<proteinExistence type="inferred from homology"/>
<dbReference type="InterPro" id="IPR001131">
    <property type="entry name" value="Peptidase_M24B_aminopep-P_CS"/>
</dbReference>
<dbReference type="AlphaFoldDB" id="A0AB38PIJ2"/>
<gene>
    <name evidence="9" type="ORF">FNL11_01235</name>
</gene>
<dbReference type="InterPro" id="IPR036005">
    <property type="entry name" value="Creatinase/aminopeptidase-like"/>
</dbReference>
<evidence type="ECO:0000256" key="6">
    <source>
        <dbReference type="RuleBase" id="RU000590"/>
    </source>
</evidence>
<dbReference type="RefSeq" id="WP_107638031.1">
    <property type="nucleotide sequence ID" value="NZ_JAHCPB010000002.1"/>
</dbReference>
<accession>A0AB38PIJ2</accession>
<comment type="similarity">
    <text evidence="2 6">Belongs to the peptidase M24B family.</text>
</comment>
<feature type="domain" description="Peptidase M24" evidence="7">
    <location>
        <begin position="137"/>
        <end position="340"/>
    </location>
</feature>
<dbReference type="InterPro" id="IPR000994">
    <property type="entry name" value="Pept_M24"/>
</dbReference>
<keyword evidence="5" id="KW-0464">Manganese</keyword>
<evidence type="ECO:0000256" key="4">
    <source>
        <dbReference type="ARBA" id="ARBA00022801"/>
    </source>
</evidence>
<protein>
    <submittedName>
        <fullName evidence="9">Aminopeptidase P family protein</fullName>
    </submittedName>
</protein>
<dbReference type="SUPFAM" id="SSF53092">
    <property type="entry name" value="Creatinase/prolidase N-terminal domain"/>
    <property type="match status" value="1"/>
</dbReference>
<dbReference type="EMBL" id="VJMP01000001">
    <property type="protein sequence ID" value="TRL79122.1"/>
    <property type="molecule type" value="Genomic_DNA"/>
</dbReference>
<evidence type="ECO:0000259" key="7">
    <source>
        <dbReference type="Pfam" id="PF00557"/>
    </source>
</evidence>
<keyword evidence="4" id="KW-0378">Hydrolase</keyword>
<evidence type="ECO:0000259" key="8">
    <source>
        <dbReference type="Pfam" id="PF01321"/>
    </source>
</evidence>